<keyword evidence="2 4" id="KW-0547">Nucleotide-binding</keyword>
<name>T1BPZ9_9ZZZZ</name>
<organism evidence="4">
    <name type="scientific">mine drainage metagenome</name>
    <dbReference type="NCBI Taxonomy" id="410659"/>
    <lineage>
        <taxon>unclassified sequences</taxon>
        <taxon>metagenomes</taxon>
        <taxon>ecological metagenomes</taxon>
    </lineage>
</organism>
<sequence length="159" mass="17404">AREKAERMDAFAAGQFDLLVATSVIEVGVDIPNATVIGIEDADRFGLAQLHQFRGRVGRGQHESHCLLFVGASDPGARRRLEALIDHQDGFALAEIDLRLRGAGDPYGLRQHGFPEMRVGDLLDDGLRERARSAAERVLAADPKLSDPVLRRGIHGYQV</sequence>
<evidence type="ECO:0000313" key="4">
    <source>
        <dbReference type="EMBL" id="EQD70633.1"/>
    </source>
</evidence>
<reference evidence="4" key="1">
    <citation type="submission" date="2013-08" db="EMBL/GenBank/DDBJ databases">
        <authorList>
            <person name="Mendez C."/>
            <person name="Richter M."/>
            <person name="Ferrer M."/>
            <person name="Sanchez J."/>
        </authorList>
    </citation>
    <scope>NUCLEOTIDE SEQUENCE</scope>
</reference>
<dbReference type="Pfam" id="PF00271">
    <property type="entry name" value="Helicase_C"/>
    <property type="match status" value="1"/>
</dbReference>
<reference evidence="4" key="2">
    <citation type="journal article" date="2014" name="ISME J.">
        <title>Microbial stratification in low pH oxic and suboxic macroscopic growths along an acid mine drainage.</title>
        <authorList>
            <person name="Mendez-Garcia C."/>
            <person name="Mesa V."/>
            <person name="Sprenger R.R."/>
            <person name="Richter M."/>
            <person name="Diez M.S."/>
            <person name="Solano J."/>
            <person name="Bargiela R."/>
            <person name="Golyshina O.V."/>
            <person name="Manteca A."/>
            <person name="Ramos J.L."/>
            <person name="Gallego J.R."/>
            <person name="Llorente I."/>
            <person name="Martins Dos Santos V.A."/>
            <person name="Jensen O.N."/>
            <person name="Pelaez A.I."/>
            <person name="Sanchez J."/>
            <person name="Ferrer M."/>
        </authorList>
    </citation>
    <scope>NUCLEOTIDE SEQUENCE</scope>
</reference>
<comment type="caution">
    <text evidence="4">The sequence shown here is derived from an EMBL/GenBank/DDBJ whole genome shotgun (WGS) entry which is preliminary data.</text>
</comment>
<keyword evidence="2 4" id="KW-0067">ATP-binding</keyword>
<dbReference type="GO" id="GO:0003678">
    <property type="term" value="F:DNA helicase activity"/>
    <property type="evidence" value="ECO:0007669"/>
    <property type="project" value="TreeGrafter"/>
</dbReference>
<keyword evidence="1" id="KW-0378">Hydrolase</keyword>
<dbReference type="InterPro" id="IPR045562">
    <property type="entry name" value="RecG_dom3_C"/>
</dbReference>
<proteinExistence type="predicted"/>
<dbReference type="GO" id="GO:0006281">
    <property type="term" value="P:DNA repair"/>
    <property type="evidence" value="ECO:0007669"/>
    <property type="project" value="InterPro"/>
</dbReference>
<dbReference type="AlphaFoldDB" id="T1BPZ9"/>
<dbReference type="PANTHER" id="PTHR47964:SF1">
    <property type="entry name" value="ATP-DEPENDENT DNA HELICASE HOMOLOG RECG, CHLOROPLASTIC"/>
    <property type="match status" value="1"/>
</dbReference>
<feature type="domain" description="Helicase C-terminal" evidence="3">
    <location>
        <begin position="1"/>
        <end position="104"/>
    </location>
</feature>
<accession>T1BPZ9</accession>
<feature type="non-terminal residue" evidence="4">
    <location>
        <position position="159"/>
    </location>
</feature>
<dbReference type="InterPro" id="IPR001650">
    <property type="entry name" value="Helicase_C-like"/>
</dbReference>
<dbReference type="SMART" id="SM00490">
    <property type="entry name" value="HELICc"/>
    <property type="match status" value="1"/>
</dbReference>
<dbReference type="GO" id="GO:0016787">
    <property type="term" value="F:hydrolase activity"/>
    <property type="evidence" value="ECO:0007669"/>
    <property type="project" value="UniProtKB-KW"/>
</dbReference>
<dbReference type="SUPFAM" id="SSF52540">
    <property type="entry name" value="P-loop containing nucleoside triphosphate hydrolases"/>
    <property type="match status" value="1"/>
</dbReference>
<dbReference type="PROSITE" id="PS51194">
    <property type="entry name" value="HELICASE_CTER"/>
    <property type="match status" value="1"/>
</dbReference>
<dbReference type="PANTHER" id="PTHR47964">
    <property type="entry name" value="ATP-DEPENDENT DNA HELICASE HOMOLOG RECG, CHLOROPLASTIC"/>
    <property type="match status" value="1"/>
</dbReference>
<keyword evidence="2 4" id="KW-0347">Helicase</keyword>
<evidence type="ECO:0000259" key="3">
    <source>
        <dbReference type="PROSITE" id="PS51194"/>
    </source>
</evidence>
<gene>
    <name evidence="4" type="ORF">B1B_04889</name>
</gene>
<dbReference type="EMBL" id="AUZY01003077">
    <property type="protein sequence ID" value="EQD70633.1"/>
    <property type="molecule type" value="Genomic_DNA"/>
</dbReference>
<dbReference type="Gene3D" id="3.40.50.300">
    <property type="entry name" value="P-loop containing nucleotide triphosphate hydrolases"/>
    <property type="match status" value="1"/>
</dbReference>
<dbReference type="InterPro" id="IPR047112">
    <property type="entry name" value="RecG/Mfd"/>
</dbReference>
<dbReference type="Pfam" id="PF19833">
    <property type="entry name" value="RecG_dom3_C"/>
    <property type="match status" value="1"/>
</dbReference>
<evidence type="ECO:0000256" key="1">
    <source>
        <dbReference type="ARBA" id="ARBA00022801"/>
    </source>
</evidence>
<evidence type="ECO:0000256" key="2">
    <source>
        <dbReference type="ARBA" id="ARBA00022806"/>
    </source>
</evidence>
<feature type="non-terminal residue" evidence="4">
    <location>
        <position position="1"/>
    </location>
</feature>
<dbReference type="InterPro" id="IPR027417">
    <property type="entry name" value="P-loop_NTPase"/>
</dbReference>
<protein>
    <submittedName>
        <fullName evidence="4">ATP-dependent DNA helicase RecG</fullName>
    </submittedName>
</protein>